<organism evidence="2 3">
    <name type="scientific">Microctonus aethiopoides</name>
    <dbReference type="NCBI Taxonomy" id="144406"/>
    <lineage>
        <taxon>Eukaryota</taxon>
        <taxon>Metazoa</taxon>
        <taxon>Ecdysozoa</taxon>
        <taxon>Arthropoda</taxon>
        <taxon>Hexapoda</taxon>
        <taxon>Insecta</taxon>
        <taxon>Pterygota</taxon>
        <taxon>Neoptera</taxon>
        <taxon>Endopterygota</taxon>
        <taxon>Hymenoptera</taxon>
        <taxon>Apocrita</taxon>
        <taxon>Ichneumonoidea</taxon>
        <taxon>Braconidae</taxon>
        <taxon>Euphorinae</taxon>
        <taxon>Microctonus</taxon>
    </lineage>
</organism>
<sequence>MCHCSLKNTVHSCQYNNQNTNINDTDEFEETHVDGWVKNCTLKYNYLSRIIEQPIFNAYSPVFLAMLKAGMAESVNEQVVITDIEVDIMEKVIEFMYTGVIDPIPGFNDLEEIV</sequence>
<dbReference type="Gene3D" id="3.30.710.10">
    <property type="entry name" value="Potassium Channel Kv1.1, Chain A"/>
    <property type="match status" value="1"/>
</dbReference>
<dbReference type="SUPFAM" id="SSF54695">
    <property type="entry name" value="POZ domain"/>
    <property type="match status" value="1"/>
</dbReference>
<evidence type="ECO:0000259" key="1">
    <source>
        <dbReference type="PROSITE" id="PS50097"/>
    </source>
</evidence>
<dbReference type="Pfam" id="PF00651">
    <property type="entry name" value="BTB"/>
    <property type="match status" value="1"/>
</dbReference>
<protein>
    <recommendedName>
        <fullName evidence="1">BTB domain-containing protein</fullName>
    </recommendedName>
</protein>
<reference evidence="2" key="1">
    <citation type="journal article" date="2023" name="bioRxiv">
        <title>Scaffold-level genome assemblies of two parasitoid biocontrol wasps reveal the parthenogenesis mechanism and an associated novel virus.</title>
        <authorList>
            <person name="Inwood S."/>
            <person name="Skelly J."/>
            <person name="Guhlin J."/>
            <person name="Harrop T."/>
            <person name="Goldson S."/>
            <person name="Dearden P."/>
        </authorList>
    </citation>
    <scope>NUCLEOTIDE SEQUENCE</scope>
    <source>
        <strain evidence="2">Irish</strain>
        <tissue evidence="2">Whole body</tissue>
    </source>
</reference>
<dbReference type="EMBL" id="JAQQBS010000004">
    <property type="protein sequence ID" value="KAK0169824.1"/>
    <property type="molecule type" value="Genomic_DNA"/>
</dbReference>
<reference evidence="2" key="2">
    <citation type="submission" date="2023-03" db="EMBL/GenBank/DDBJ databases">
        <authorList>
            <person name="Inwood S.N."/>
            <person name="Skelly J.G."/>
            <person name="Guhlin J."/>
            <person name="Harrop T.W.R."/>
            <person name="Goldson S.G."/>
            <person name="Dearden P.K."/>
        </authorList>
    </citation>
    <scope>NUCLEOTIDE SEQUENCE</scope>
    <source>
        <strain evidence="2">Irish</strain>
        <tissue evidence="2">Whole body</tissue>
    </source>
</reference>
<dbReference type="InterPro" id="IPR000210">
    <property type="entry name" value="BTB/POZ_dom"/>
</dbReference>
<comment type="caution">
    <text evidence="2">The sequence shown here is derived from an EMBL/GenBank/DDBJ whole genome shotgun (WGS) entry which is preliminary data.</text>
</comment>
<accession>A0AA39KQA8</accession>
<dbReference type="Proteomes" id="UP001168990">
    <property type="component" value="Unassembled WGS sequence"/>
</dbReference>
<dbReference type="PROSITE" id="PS50097">
    <property type="entry name" value="BTB"/>
    <property type="match status" value="1"/>
</dbReference>
<evidence type="ECO:0000313" key="2">
    <source>
        <dbReference type="EMBL" id="KAK0169824.1"/>
    </source>
</evidence>
<evidence type="ECO:0000313" key="3">
    <source>
        <dbReference type="Proteomes" id="UP001168990"/>
    </source>
</evidence>
<proteinExistence type="predicted"/>
<dbReference type="InterPro" id="IPR011333">
    <property type="entry name" value="SKP1/BTB/POZ_sf"/>
</dbReference>
<feature type="domain" description="BTB" evidence="1">
    <location>
        <begin position="38"/>
        <end position="105"/>
    </location>
</feature>
<keyword evidence="3" id="KW-1185">Reference proteome</keyword>
<gene>
    <name evidence="2" type="ORF">PV328_010462</name>
</gene>
<name>A0AA39KQA8_9HYME</name>
<dbReference type="AlphaFoldDB" id="A0AA39KQA8"/>
<dbReference type="CDD" id="cd18186">
    <property type="entry name" value="BTB_POZ_ZBTB_KLHL-like"/>
    <property type="match status" value="1"/>
</dbReference>